<evidence type="ECO:0000256" key="2">
    <source>
        <dbReference type="SAM" id="SignalP"/>
    </source>
</evidence>
<accession>A0A9X2DPD8</accession>
<dbReference type="SUPFAM" id="SSF53300">
    <property type="entry name" value="vWA-like"/>
    <property type="match status" value="1"/>
</dbReference>
<dbReference type="InterPro" id="IPR036465">
    <property type="entry name" value="vWFA_dom_sf"/>
</dbReference>
<dbReference type="RefSeq" id="WP_251223423.1">
    <property type="nucleotide sequence ID" value="NZ_JAMBOL010000008.1"/>
</dbReference>
<dbReference type="Gene3D" id="3.40.50.410">
    <property type="entry name" value="von Willebrand factor, type A domain"/>
    <property type="match status" value="2"/>
</dbReference>
<dbReference type="PROSITE" id="PS50234">
    <property type="entry name" value="VWFA"/>
    <property type="match status" value="1"/>
</dbReference>
<feature type="coiled-coil region" evidence="1">
    <location>
        <begin position="331"/>
        <end position="358"/>
    </location>
</feature>
<feature type="chain" id="PRO_5040853076" evidence="2">
    <location>
        <begin position="26"/>
        <end position="463"/>
    </location>
</feature>
<comment type="caution">
    <text evidence="4">The sequence shown here is derived from an EMBL/GenBank/DDBJ whole genome shotgun (WGS) entry which is preliminary data.</text>
</comment>
<reference evidence="4" key="1">
    <citation type="submission" date="2022-05" db="EMBL/GenBank/DDBJ databases">
        <title>Comparative Genomics of Spacecraft Associated Microbes.</title>
        <authorList>
            <person name="Tran M.T."/>
            <person name="Wright A."/>
            <person name="Seuylemezian A."/>
            <person name="Eisen J."/>
            <person name="Coil D."/>
        </authorList>
    </citation>
    <scope>NUCLEOTIDE SEQUENCE</scope>
    <source>
        <strain evidence="4">214.1.1</strain>
    </source>
</reference>
<proteinExistence type="predicted"/>
<evidence type="ECO:0000313" key="5">
    <source>
        <dbReference type="Proteomes" id="UP001139179"/>
    </source>
</evidence>
<feature type="domain" description="VWFA" evidence="3">
    <location>
        <begin position="156"/>
        <end position="344"/>
    </location>
</feature>
<dbReference type="AlphaFoldDB" id="A0A9X2DPD8"/>
<name>A0A9X2DPD8_9BACI</name>
<evidence type="ECO:0000259" key="3">
    <source>
        <dbReference type="PROSITE" id="PS50234"/>
    </source>
</evidence>
<organism evidence="4 5">
    <name type="scientific">Halalkalibacter oceani</name>
    <dbReference type="NCBI Taxonomy" id="1653776"/>
    <lineage>
        <taxon>Bacteria</taxon>
        <taxon>Bacillati</taxon>
        <taxon>Bacillota</taxon>
        <taxon>Bacilli</taxon>
        <taxon>Bacillales</taxon>
        <taxon>Bacillaceae</taxon>
        <taxon>Halalkalibacter</taxon>
    </lineage>
</organism>
<dbReference type="EMBL" id="JAMBOL010000008">
    <property type="protein sequence ID" value="MCM3714656.1"/>
    <property type="molecule type" value="Genomic_DNA"/>
</dbReference>
<keyword evidence="5" id="KW-1185">Reference proteome</keyword>
<dbReference type="Proteomes" id="UP001139179">
    <property type="component" value="Unassembled WGS sequence"/>
</dbReference>
<evidence type="ECO:0000313" key="4">
    <source>
        <dbReference type="EMBL" id="MCM3714656.1"/>
    </source>
</evidence>
<dbReference type="PROSITE" id="PS51257">
    <property type="entry name" value="PROKAR_LIPOPROTEIN"/>
    <property type="match status" value="1"/>
</dbReference>
<gene>
    <name evidence="4" type="ORF">M3202_11195</name>
</gene>
<dbReference type="SMART" id="SM00327">
    <property type="entry name" value="VWA"/>
    <property type="match status" value="1"/>
</dbReference>
<keyword evidence="2" id="KW-0732">Signal</keyword>
<dbReference type="InterPro" id="IPR002035">
    <property type="entry name" value="VWF_A"/>
</dbReference>
<evidence type="ECO:0000256" key="1">
    <source>
        <dbReference type="SAM" id="Coils"/>
    </source>
</evidence>
<keyword evidence="1" id="KW-0175">Coiled coil</keyword>
<sequence>MERILRWKGWLLPLFSLALLLGCSANDEVEGEADTEGELVKATAEEERELEPVPVAANVERFQHSEPDMLMRAEPGMYHGDQYDEEIVLDALKAAVEEGIEGEELFYVLLDLVAEDYRQYQDYFDQVEITRLDVTDRPGEMELDVEEGEARIPQANVQVLFDSSRSMTGTVDGAVKMELAKEAVEDFLAQMPDNTHVSLRVYGHKGDNTAEGYAESCAGTELMYPFSPFEEDAFLEALDQFAPTGFTPIAASIEAAKEDLLAAGGEQIESIIYIVSDGEETCEGDPVQAARELHESEINAVVNIIGFDVANEEQEALMEIAEAGGGEYFSADSANQLKEILRQRRNELISEWREWQNENLSESRVRQQEIVGESRELQMEMTELTRTEQERMVTLSRQLEDELDMNMLQLRNAANSRALALRNYMTSTSLQIRNEAVSTGLSERNEVLQEGLNERHKLYRGEE</sequence>
<dbReference type="Pfam" id="PF00092">
    <property type="entry name" value="VWA"/>
    <property type="match status" value="1"/>
</dbReference>
<protein>
    <submittedName>
        <fullName evidence="4">VWA domain-containing protein</fullName>
    </submittedName>
</protein>
<feature type="signal peptide" evidence="2">
    <location>
        <begin position="1"/>
        <end position="25"/>
    </location>
</feature>